<evidence type="ECO:0000313" key="1">
    <source>
        <dbReference type="EMBL" id="CUV57894.1"/>
    </source>
</evidence>
<dbReference type="EMBL" id="LN899820">
    <property type="protein sequence ID" value="CUV57894.1"/>
    <property type="molecule type" value="Genomic_DNA"/>
</dbReference>
<organism evidence="1">
    <name type="scientific">Ralstonia solanacearum</name>
    <name type="common">Pseudomonas solanacearum</name>
    <dbReference type="NCBI Taxonomy" id="305"/>
    <lineage>
        <taxon>Bacteria</taxon>
        <taxon>Pseudomonadati</taxon>
        <taxon>Pseudomonadota</taxon>
        <taxon>Betaproteobacteria</taxon>
        <taxon>Burkholderiales</taxon>
        <taxon>Burkholderiaceae</taxon>
        <taxon>Ralstonia</taxon>
        <taxon>Ralstonia solanacearum species complex</taxon>
    </lineage>
</organism>
<dbReference type="AlphaFoldDB" id="A0A0S4X1X6"/>
<sequence length="89" mass="9612">MRDLLADLRLEPVAIRAHAVVRAPRSNVLRVRHDPKAFTRVIAPTAGAEQLVEHWLDAVLGDGCAQLLCHSLTLAALGPVHHDRPSAAS</sequence>
<proteinExistence type="predicted"/>
<reference evidence="1" key="1">
    <citation type="submission" date="2015-10" db="EMBL/GenBank/DDBJ databases">
        <authorList>
            <person name="Gilbert D.G."/>
        </authorList>
    </citation>
    <scope>NUCLEOTIDE SEQUENCE</scope>
    <source>
        <strain evidence="1">Phyl III-seqv23</strain>
    </source>
</reference>
<accession>A0A0S4X1X6</accession>
<gene>
    <name evidence="1" type="ORF">RUN215_v1_1560023</name>
</gene>
<name>A0A0S4X1X6_RALSL</name>
<protein>
    <submittedName>
        <fullName evidence="1">Uncharacterized protein</fullName>
    </submittedName>
</protein>